<dbReference type="AlphaFoldDB" id="A0A366LIZ7"/>
<protein>
    <recommendedName>
        <fullName evidence="3">XRE family transcriptional regulator</fullName>
    </recommendedName>
</protein>
<keyword evidence="2" id="KW-1185">Reference proteome</keyword>
<evidence type="ECO:0000313" key="1">
    <source>
        <dbReference type="EMBL" id="RBQ13867.1"/>
    </source>
</evidence>
<reference evidence="1 2" key="1">
    <citation type="submission" date="2018-06" db="EMBL/GenBank/DDBJ databases">
        <title>Sphaerisporangium craniellae sp. nov., isolated from a marine sponge in the South China Sea.</title>
        <authorList>
            <person name="Li L."/>
        </authorList>
    </citation>
    <scope>NUCLEOTIDE SEQUENCE [LARGE SCALE GENOMIC DNA]</scope>
    <source>
        <strain evidence="1 2">LHW63015</strain>
    </source>
</reference>
<comment type="caution">
    <text evidence="1">The sequence shown here is derived from an EMBL/GenBank/DDBJ whole genome shotgun (WGS) entry which is preliminary data.</text>
</comment>
<sequence length="461" mass="50458">MQTCAAIVRERALADLRGAPLNAEVAHRIAEEVHACCPQASRFKCFRLAWGWTVEEAIEHFHAMCDRDGVRRRGLTERSWREWEAGARPDREYTDLLSRLFETGPVQLGFARDYTPDHVRAATMAPLDPIAAAADEAGEHAERAETSELGPAALERLRAEVTWLGRRYVWESPLPLFVEMRSLQERTRRSLERRVHPGQAIELYFLTGALCGLMANVSMDLGRRGPADTFARAAWTYGRVAGHGPLMGWARGMQASVALWDERYHDAAGYAEDGLSHLRTGSGGARLHMLRARASAMLSQHDIAVESLDRASEARESGRDELHDEIAGEFAFLPAKQHYYASVTWLHLGDSERAIHEGQASLAGYAAGGDQNRSYGCEAMTRAHLLIAHLLEDDAEGADRVVAPLLALPPERRISSLAVTLGTGGELLAGRPGGQSTARRIASFCASGLPQATPALNEGVG</sequence>
<gene>
    <name evidence="1" type="ORF">DP939_43760</name>
</gene>
<evidence type="ECO:0008006" key="3">
    <source>
        <dbReference type="Google" id="ProtNLM"/>
    </source>
</evidence>
<name>A0A366LIZ7_9ACTN</name>
<evidence type="ECO:0000313" key="2">
    <source>
        <dbReference type="Proteomes" id="UP000253303"/>
    </source>
</evidence>
<proteinExistence type="predicted"/>
<dbReference type="EMBL" id="QMEY01000044">
    <property type="protein sequence ID" value="RBQ13867.1"/>
    <property type="molecule type" value="Genomic_DNA"/>
</dbReference>
<organism evidence="1 2">
    <name type="scientific">Spongiactinospora rosea</name>
    <dbReference type="NCBI Taxonomy" id="2248750"/>
    <lineage>
        <taxon>Bacteria</taxon>
        <taxon>Bacillati</taxon>
        <taxon>Actinomycetota</taxon>
        <taxon>Actinomycetes</taxon>
        <taxon>Streptosporangiales</taxon>
        <taxon>Streptosporangiaceae</taxon>
        <taxon>Spongiactinospora</taxon>
    </lineage>
</organism>
<accession>A0A366LIZ7</accession>
<dbReference type="Proteomes" id="UP000253303">
    <property type="component" value="Unassembled WGS sequence"/>
</dbReference>